<keyword evidence="3" id="KW-1185">Reference proteome</keyword>
<dbReference type="PANTHER" id="PTHR22878">
    <property type="entry name" value="DYNEIN HEAVY CHAIN 6, AXONEMAL-LIKE-RELATED"/>
    <property type="match status" value="1"/>
</dbReference>
<dbReference type="InterPro" id="IPR026983">
    <property type="entry name" value="DHC"/>
</dbReference>
<sequence>MRELLIPRGIIGLQLQYVFSDCVENQLMIKFNEKMISYHDKFRLFITTKLANPHYAPEISTKTTLCNFAIKEQGLEDQLLGIVVRKEKPQLEEQKDNLVFTIASNKRTLKELEDKIL</sequence>
<dbReference type="InterPro" id="IPR027417">
    <property type="entry name" value="P-loop_NTPase"/>
</dbReference>
<dbReference type="Pfam" id="PF12781">
    <property type="entry name" value="AAA_9"/>
    <property type="match status" value="1"/>
</dbReference>
<dbReference type="GO" id="GO:0051959">
    <property type="term" value="F:dynein light intermediate chain binding"/>
    <property type="evidence" value="ECO:0007669"/>
    <property type="project" value="InterPro"/>
</dbReference>
<dbReference type="PANTHER" id="PTHR22878:SF68">
    <property type="entry name" value="DYNEIN HEAVY CHAIN 6, AXONEMAL-LIKE"/>
    <property type="match status" value="1"/>
</dbReference>
<accession>A0AA40FPN7</accession>
<evidence type="ECO:0000313" key="2">
    <source>
        <dbReference type="EMBL" id="KAK1122719.1"/>
    </source>
</evidence>
<feature type="domain" description="Dynein heavy chain ATP-binding dynein motor region" evidence="1">
    <location>
        <begin position="24"/>
        <end position="117"/>
    </location>
</feature>
<dbReference type="GO" id="GO:0045505">
    <property type="term" value="F:dynein intermediate chain binding"/>
    <property type="evidence" value="ECO:0007669"/>
    <property type="project" value="InterPro"/>
</dbReference>
<comment type="caution">
    <text evidence="2">The sequence shown here is derived from an EMBL/GenBank/DDBJ whole genome shotgun (WGS) entry which is preliminary data.</text>
</comment>
<gene>
    <name evidence="2" type="primary">DNAH2_1</name>
    <name evidence="2" type="ORF">K0M31_009163</name>
</gene>
<dbReference type="Gene3D" id="6.10.140.1060">
    <property type="match status" value="1"/>
</dbReference>
<protein>
    <submittedName>
        <fullName evidence="2">Dynein heavy chain 2, axonemal</fullName>
    </submittedName>
</protein>
<evidence type="ECO:0000259" key="1">
    <source>
        <dbReference type="Pfam" id="PF12781"/>
    </source>
</evidence>
<dbReference type="AlphaFoldDB" id="A0AA40FPN7"/>
<proteinExistence type="predicted"/>
<dbReference type="GO" id="GO:0007018">
    <property type="term" value="P:microtubule-based movement"/>
    <property type="evidence" value="ECO:0007669"/>
    <property type="project" value="InterPro"/>
</dbReference>
<evidence type="ECO:0000313" key="3">
    <source>
        <dbReference type="Proteomes" id="UP001177670"/>
    </source>
</evidence>
<dbReference type="EMBL" id="JAHYIQ010000022">
    <property type="protein sequence ID" value="KAK1122719.1"/>
    <property type="molecule type" value="Genomic_DNA"/>
</dbReference>
<dbReference type="GO" id="GO:0030286">
    <property type="term" value="C:dynein complex"/>
    <property type="evidence" value="ECO:0007669"/>
    <property type="project" value="InterPro"/>
</dbReference>
<dbReference type="InterPro" id="IPR035706">
    <property type="entry name" value="AAA_9"/>
</dbReference>
<reference evidence="2" key="1">
    <citation type="submission" date="2021-10" db="EMBL/GenBank/DDBJ databases">
        <title>Melipona bicolor Genome sequencing and assembly.</title>
        <authorList>
            <person name="Araujo N.S."/>
            <person name="Arias M.C."/>
        </authorList>
    </citation>
    <scope>NUCLEOTIDE SEQUENCE</scope>
    <source>
        <strain evidence="2">USP_2M_L1-L4_2017</strain>
        <tissue evidence="2">Whole body</tissue>
    </source>
</reference>
<organism evidence="2 3">
    <name type="scientific">Melipona bicolor</name>
    <dbReference type="NCBI Taxonomy" id="60889"/>
    <lineage>
        <taxon>Eukaryota</taxon>
        <taxon>Metazoa</taxon>
        <taxon>Ecdysozoa</taxon>
        <taxon>Arthropoda</taxon>
        <taxon>Hexapoda</taxon>
        <taxon>Insecta</taxon>
        <taxon>Pterygota</taxon>
        <taxon>Neoptera</taxon>
        <taxon>Endopterygota</taxon>
        <taxon>Hymenoptera</taxon>
        <taxon>Apocrita</taxon>
        <taxon>Aculeata</taxon>
        <taxon>Apoidea</taxon>
        <taxon>Anthophila</taxon>
        <taxon>Apidae</taxon>
        <taxon>Melipona</taxon>
    </lineage>
</organism>
<name>A0AA40FPN7_9HYME</name>
<dbReference type="Proteomes" id="UP001177670">
    <property type="component" value="Unassembled WGS sequence"/>
</dbReference>
<dbReference type="Gene3D" id="3.40.50.300">
    <property type="entry name" value="P-loop containing nucleotide triphosphate hydrolases"/>
    <property type="match status" value="1"/>
</dbReference>